<dbReference type="OrthoDB" id="1098345at2"/>
<protein>
    <submittedName>
        <fullName evidence="4">DUF4974 domain-containing protein</fullName>
    </submittedName>
</protein>
<dbReference type="Pfam" id="PF04773">
    <property type="entry name" value="FecR"/>
    <property type="match status" value="1"/>
</dbReference>
<dbReference type="Gene3D" id="3.55.50.30">
    <property type="match status" value="1"/>
</dbReference>
<dbReference type="AlphaFoldDB" id="A0A3Q9IT28"/>
<evidence type="ECO:0000313" key="5">
    <source>
        <dbReference type="Proteomes" id="UP000270673"/>
    </source>
</evidence>
<dbReference type="KEGG" id="buy:D8S85_12245"/>
<gene>
    <name evidence="4" type="ORF">D8S85_12245</name>
</gene>
<reference evidence="4 5" key="1">
    <citation type="submission" date="2018-10" db="EMBL/GenBank/DDBJ databases">
        <title>Butyricimonas faecalis sp. nov., isolated from human faeces and emended description of the genus Butyricimonas.</title>
        <authorList>
            <person name="Le Roy T."/>
            <person name="Van der Smissen P."/>
            <person name="Paquot A."/>
            <person name="Delzenne N."/>
            <person name="Muccioli G."/>
            <person name="Collet J.-F."/>
            <person name="Cani P.D."/>
        </authorList>
    </citation>
    <scope>NUCLEOTIDE SEQUENCE [LARGE SCALE GENOMIC DNA]</scope>
    <source>
        <strain evidence="4 5">H184</strain>
    </source>
</reference>
<feature type="domain" description="Protein FecR C-terminal" evidence="3">
    <location>
        <begin position="325"/>
        <end position="393"/>
    </location>
</feature>
<keyword evidence="1" id="KW-0472">Membrane</keyword>
<keyword evidence="1" id="KW-1133">Transmembrane helix</keyword>
<dbReference type="InterPro" id="IPR006860">
    <property type="entry name" value="FecR"/>
</dbReference>
<accession>A0A3Q9IT28</accession>
<dbReference type="Proteomes" id="UP000270673">
    <property type="component" value="Chromosome"/>
</dbReference>
<evidence type="ECO:0000256" key="1">
    <source>
        <dbReference type="SAM" id="Phobius"/>
    </source>
</evidence>
<organism evidence="4 5">
    <name type="scientific">Butyricimonas faecalis</name>
    <dbReference type="NCBI Taxonomy" id="2093856"/>
    <lineage>
        <taxon>Bacteria</taxon>
        <taxon>Pseudomonadati</taxon>
        <taxon>Bacteroidota</taxon>
        <taxon>Bacteroidia</taxon>
        <taxon>Bacteroidales</taxon>
        <taxon>Odoribacteraceae</taxon>
        <taxon>Butyricimonas</taxon>
    </lineage>
</organism>
<evidence type="ECO:0000259" key="2">
    <source>
        <dbReference type="Pfam" id="PF04773"/>
    </source>
</evidence>
<evidence type="ECO:0000313" key="4">
    <source>
        <dbReference type="EMBL" id="AZS30237.1"/>
    </source>
</evidence>
<keyword evidence="1" id="KW-0812">Transmembrane</keyword>
<dbReference type="PANTHER" id="PTHR30273:SF2">
    <property type="entry name" value="PROTEIN FECR"/>
    <property type="match status" value="1"/>
</dbReference>
<dbReference type="Pfam" id="PF16344">
    <property type="entry name" value="FecR_C"/>
    <property type="match status" value="1"/>
</dbReference>
<proteinExistence type="predicted"/>
<dbReference type="GO" id="GO:0016989">
    <property type="term" value="F:sigma factor antagonist activity"/>
    <property type="evidence" value="ECO:0007669"/>
    <property type="project" value="TreeGrafter"/>
</dbReference>
<sequence>MCSTNERHMEKMKKWNQIYEWSKKVRTYFDRDCSASLVDEEDPVVRRVVKRLSDPGYLQTKGLEQKRFDAEFAFRKLRRRNRGRMMIRVGSVAAVFALILGGVVLYKGDFSQEKKVPELTRRITSVLQPGANKAVLHLADGRELVLNDALRAKVETKEGVVEVDSMGVVYGIKEDSVSTEREQAYHVMSIPRGGEFHLTLADGTQVWLNSETELRFPVHFAGGERNVYLKGEAYFDVAKDSAHPFVVKTSMGDIKVLGTAFNVSVYDERMIAATLEKGSICYLKDTRKGVLIKPGEQLISTEGSDLPVVRKVNTRLYTAWKDNLFCFEEQHLDQIMSTLARWYDFQVKFESEELKKLELSGTLDKYSDIQPLLRLFELGTDVKFEIQNKVIYVRRNVK</sequence>
<keyword evidence="5" id="KW-1185">Reference proteome</keyword>
<dbReference type="PANTHER" id="PTHR30273">
    <property type="entry name" value="PERIPLASMIC SIGNAL SENSOR AND SIGMA FACTOR ACTIVATOR FECR-RELATED"/>
    <property type="match status" value="1"/>
</dbReference>
<dbReference type="InterPro" id="IPR012373">
    <property type="entry name" value="Ferrdict_sens_TM"/>
</dbReference>
<dbReference type="Gene3D" id="2.60.120.1440">
    <property type="match status" value="1"/>
</dbReference>
<evidence type="ECO:0000259" key="3">
    <source>
        <dbReference type="Pfam" id="PF16344"/>
    </source>
</evidence>
<dbReference type="InterPro" id="IPR032508">
    <property type="entry name" value="FecR_C"/>
</dbReference>
<feature type="domain" description="FecR protein" evidence="2">
    <location>
        <begin position="189"/>
        <end position="280"/>
    </location>
</feature>
<name>A0A3Q9IT28_9BACT</name>
<feature type="transmembrane region" description="Helical" evidence="1">
    <location>
        <begin position="85"/>
        <end position="106"/>
    </location>
</feature>
<dbReference type="EMBL" id="CP032819">
    <property type="protein sequence ID" value="AZS30237.1"/>
    <property type="molecule type" value="Genomic_DNA"/>
</dbReference>